<name>A0A5Q2Q8V2_9GAMM</name>
<dbReference type="InterPro" id="IPR003741">
    <property type="entry name" value="LUD_dom"/>
</dbReference>
<dbReference type="Proteomes" id="UP000388235">
    <property type="component" value="Chromosome"/>
</dbReference>
<evidence type="ECO:0000313" key="3">
    <source>
        <dbReference type="Proteomes" id="UP000388235"/>
    </source>
</evidence>
<dbReference type="KEGG" id="llp:GH975_02805"/>
<gene>
    <name evidence="2" type="ORF">GH975_02805</name>
</gene>
<dbReference type="Gene3D" id="3.40.50.10420">
    <property type="entry name" value="NagB/RpiA/CoA transferase-like"/>
    <property type="match status" value="1"/>
</dbReference>
<dbReference type="PANTHER" id="PTHR43682:SF1">
    <property type="entry name" value="LACTATE UTILIZATION PROTEIN C"/>
    <property type="match status" value="1"/>
</dbReference>
<reference evidence="2 3" key="1">
    <citation type="submission" date="2019-11" db="EMBL/GenBank/DDBJ databases">
        <authorList>
            <person name="Khan S.A."/>
            <person name="Jeon C.O."/>
            <person name="Chun B.H."/>
        </authorList>
    </citation>
    <scope>NUCLEOTIDE SEQUENCE [LARGE SCALE GENOMIC DNA]</scope>
    <source>
        <strain evidence="2 3">IMCC 1097</strain>
    </source>
</reference>
<dbReference type="InterPro" id="IPR037171">
    <property type="entry name" value="NagB/RpiA_transferase-like"/>
</dbReference>
<dbReference type="OrthoDB" id="9794157at2"/>
<accession>A0A5Q2Q8V2</accession>
<proteinExistence type="predicted"/>
<evidence type="ECO:0000259" key="1">
    <source>
        <dbReference type="Pfam" id="PF02589"/>
    </source>
</evidence>
<keyword evidence="3" id="KW-1185">Reference proteome</keyword>
<protein>
    <submittedName>
        <fullName evidence="2">Lactate utilization protein</fullName>
    </submittedName>
</protein>
<dbReference type="AlphaFoldDB" id="A0A5Q2Q8V2"/>
<dbReference type="EMBL" id="CP045871">
    <property type="protein sequence ID" value="QGG79553.1"/>
    <property type="molecule type" value="Genomic_DNA"/>
</dbReference>
<evidence type="ECO:0000313" key="2">
    <source>
        <dbReference type="EMBL" id="QGG79553.1"/>
    </source>
</evidence>
<dbReference type="SUPFAM" id="SSF100950">
    <property type="entry name" value="NagB/RpiA/CoA transferase-like"/>
    <property type="match status" value="1"/>
</dbReference>
<sequence length="213" mass="23324">MSARDRILQRLQSQWIASDAGDPDLAVHLDKQWSGDERLDRFQQMIESVHGEVVRVNRKDWSEHLARICAAEGFERVLVGAGEVADQAAAAVSGEVRRYDAPINEWKGELFSDIDAAFTSTRGGIAETGSLVMWPTPDEPRLMSLVPPVHIALLDGQTIGNTFTEVLTEQGWATQMPTNALLVSGPSKSADIAQVLAYGVHGPKRLIVLLIQD</sequence>
<dbReference type="Pfam" id="PF02589">
    <property type="entry name" value="LUD_dom"/>
    <property type="match status" value="1"/>
</dbReference>
<organism evidence="2 3">
    <name type="scientific">Litorivicinus lipolyticus</name>
    <dbReference type="NCBI Taxonomy" id="418701"/>
    <lineage>
        <taxon>Bacteria</taxon>
        <taxon>Pseudomonadati</taxon>
        <taxon>Pseudomonadota</taxon>
        <taxon>Gammaproteobacteria</taxon>
        <taxon>Oceanospirillales</taxon>
        <taxon>Litorivicinaceae</taxon>
        <taxon>Litorivicinus</taxon>
    </lineage>
</organism>
<dbReference type="PANTHER" id="PTHR43682">
    <property type="entry name" value="LACTATE UTILIZATION PROTEIN C"/>
    <property type="match status" value="1"/>
</dbReference>
<feature type="domain" description="LUD" evidence="1">
    <location>
        <begin position="39"/>
        <end position="211"/>
    </location>
</feature>
<dbReference type="InterPro" id="IPR024185">
    <property type="entry name" value="FTHF_cligase-like_sf"/>
</dbReference>
<dbReference type="RefSeq" id="WP_153713057.1">
    <property type="nucleotide sequence ID" value="NZ_CP045871.1"/>
</dbReference>